<dbReference type="AlphaFoldDB" id="A0A3Q8SCU7"/>
<gene>
    <name evidence="1" type="ORF">EIM92_17290</name>
</gene>
<dbReference type="RefSeq" id="WP_125083759.1">
    <property type="nucleotide sequence ID" value="NZ_CP034248.1"/>
</dbReference>
<organism evidence="1 2">
    <name type="scientific">Paenibacillus lentus</name>
    <dbReference type="NCBI Taxonomy" id="1338368"/>
    <lineage>
        <taxon>Bacteria</taxon>
        <taxon>Bacillati</taxon>
        <taxon>Bacillota</taxon>
        <taxon>Bacilli</taxon>
        <taxon>Bacillales</taxon>
        <taxon>Paenibacillaceae</taxon>
        <taxon>Paenibacillus</taxon>
    </lineage>
</organism>
<keyword evidence="2" id="KW-1185">Reference proteome</keyword>
<proteinExistence type="predicted"/>
<dbReference type="KEGG" id="plen:EIM92_17290"/>
<sequence>MELVLFVFLPDDYSVMSLLLDMAIDRYIINKLQSCTCQPMKHNLLRLFLIRVEKAWHEEEALKSAL</sequence>
<reference evidence="1 2" key="1">
    <citation type="submission" date="2018-11" db="EMBL/GenBank/DDBJ databases">
        <title>Genome sequencing of Paenibacillus lentus DSM25539(T).</title>
        <authorList>
            <person name="Kook J.-K."/>
            <person name="Park S.-N."/>
            <person name="Lim Y.K."/>
        </authorList>
    </citation>
    <scope>NUCLEOTIDE SEQUENCE [LARGE SCALE GENOMIC DNA]</scope>
    <source>
        <strain evidence="1 2">DSM 25539</strain>
    </source>
</reference>
<dbReference type="EMBL" id="CP034248">
    <property type="protein sequence ID" value="AZK47688.1"/>
    <property type="molecule type" value="Genomic_DNA"/>
</dbReference>
<evidence type="ECO:0000313" key="1">
    <source>
        <dbReference type="EMBL" id="AZK47688.1"/>
    </source>
</evidence>
<dbReference type="Proteomes" id="UP000273145">
    <property type="component" value="Chromosome"/>
</dbReference>
<accession>A0A3Q8SCU7</accession>
<evidence type="ECO:0000313" key="2">
    <source>
        <dbReference type="Proteomes" id="UP000273145"/>
    </source>
</evidence>
<name>A0A3Q8SCU7_9BACL</name>
<protein>
    <submittedName>
        <fullName evidence="1">Uncharacterized protein</fullName>
    </submittedName>
</protein>